<dbReference type="EMBL" id="VOHY01000003">
    <property type="protein sequence ID" value="TWV77604.1"/>
    <property type="molecule type" value="Genomic_DNA"/>
</dbReference>
<keyword evidence="1" id="KW-0812">Transmembrane</keyword>
<organism evidence="2 3">
    <name type="scientific">Bacteroides fragilis</name>
    <dbReference type="NCBI Taxonomy" id="817"/>
    <lineage>
        <taxon>Bacteria</taxon>
        <taxon>Pseudomonadati</taxon>
        <taxon>Bacteroidota</taxon>
        <taxon>Bacteroidia</taxon>
        <taxon>Bacteroidales</taxon>
        <taxon>Bacteroidaceae</taxon>
        <taxon>Bacteroides</taxon>
    </lineage>
</organism>
<feature type="transmembrane region" description="Helical" evidence="1">
    <location>
        <begin position="70"/>
        <end position="89"/>
    </location>
</feature>
<proteinExistence type="predicted"/>
<gene>
    <name evidence="2" type="ORF">FSA08_05825</name>
</gene>
<evidence type="ECO:0008006" key="4">
    <source>
        <dbReference type="Google" id="ProtNLM"/>
    </source>
</evidence>
<evidence type="ECO:0000313" key="3">
    <source>
        <dbReference type="Proteomes" id="UP000318041"/>
    </source>
</evidence>
<accession>A0A5C6LFP0</accession>
<protein>
    <recommendedName>
        <fullName evidence="4">Transmembrane protein</fullName>
    </recommendedName>
</protein>
<evidence type="ECO:0000256" key="1">
    <source>
        <dbReference type="SAM" id="Phobius"/>
    </source>
</evidence>
<keyword evidence="1" id="KW-1133">Transmembrane helix</keyword>
<sequence>MFLVIFGYYEVLNTIPERFQPKRIRTFRNAISFKYHFIFHRLSSETYFLRRGHDFRLNDIWLMNQIVFSSFYYCISLVCFDLSLSLFGIRL</sequence>
<keyword evidence="1" id="KW-0472">Membrane</keyword>
<evidence type="ECO:0000313" key="2">
    <source>
        <dbReference type="EMBL" id="TWV77604.1"/>
    </source>
</evidence>
<name>A0A5C6LFP0_BACFG</name>
<dbReference type="Proteomes" id="UP000318041">
    <property type="component" value="Unassembled WGS sequence"/>
</dbReference>
<dbReference type="AlphaFoldDB" id="A0A5C6LFP0"/>
<reference evidence="2 3" key="1">
    <citation type="submission" date="2019-08" db="EMBL/GenBank/DDBJ databases">
        <title>Genome sequencing of Bacteroides fragilis Sample_iSURF_9.</title>
        <authorList>
            <person name="Chandler J.E."/>
            <person name="Ruoff K.L."/>
            <person name="Price C.E."/>
            <person name="Valls R.A."/>
            <person name="O'Toole G.A."/>
        </authorList>
    </citation>
    <scope>NUCLEOTIDE SEQUENCE [LARGE SCALE GENOMIC DNA]</scope>
    <source>
        <strain evidence="2 3">CFPLTA004_1B</strain>
    </source>
</reference>
<comment type="caution">
    <text evidence="2">The sequence shown here is derived from an EMBL/GenBank/DDBJ whole genome shotgun (WGS) entry which is preliminary data.</text>
</comment>